<dbReference type="EMBL" id="KN832980">
    <property type="protein sequence ID" value="KIM86899.1"/>
    <property type="molecule type" value="Genomic_DNA"/>
</dbReference>
<evidence type="ECO:0000313" key="3">
    <source>
        <dbReference type="Proteomes" id="UP000054166"/>
    </source>
</evidence>
<evidence type="ECO:0000256" key="1">
    <source>
        <dbReference type="SAM" id="MobiDB-lite"/>
    </source>
</evidence>
<proteinExistence type="predicted"/>
<gene>
    <name evidence="2" type="ORF">PILCRDRAFT_4157</name>
</gene>
<feature type="region of interest" description="Disordered" evidence="1">
    <location>
        <begin position="1"/>
        <end position="103"/>
    </location>
</feature>
<reference evidence="2 3" key="1">
    <citation type="submission" date="2014-04" db="EMBL/GenBank/DDBJ databases">
        <authorList>
            <consortium name="DOE Joint Genome Institute"/>
            <person name="Kuo A."/>
            <person name="Tarkka M."/>
            <person name="Buscot F."/>
            <person name="Kohler A."/>
            <person name="Nagy L.G."/>
            <person name="Floudas D."/>
            <person name="Copeland A."/>
            <person name="Barry K.W."/>
            <person name="Cichocki N."/>
            <person name="Veneault-Fourrey C."/>
            <person name="LaButti K."/>
            <person name="Lindquist E.A."/>
            <person name="Lipzen A."/>
            <person name="Lundell T."/>
            <person name="Morin E."/>
            <person name="Murat C."/>
            <person name="Sun H."/>
            <person name="Tunlid A."/>
            <person name="Henrissat B."/>
            <person name="Grigoriev I.V."/>
            <person name="Hibbett D.S."/>
            <person name="Martin F."/>
            <person name="Nordberg H.P."/>
            <person name="Cantor M.N."/>
            <person name="Hua S.X."/>
        </authorList>
    </citation>
    <scope>NUCLEOTIDE SEQUENCE [LARGE SCALE GENOMIC DNA]</scope>
    <source>
        <strain evidence="2 3">F 1598</strain>
    </source>
</reference>
<dbReference type="HOGENOM" id="CLU_2264725_0_0_1"/>
<name>A0A0C3G4Y7_PILCF</name>
<protein>
    <submittedName>
        <fullName evidence="2">Uncharacterized protein</fullName>
    </submittedName>
</protein>
<reference evidence="3" key="2">
    <citation type="submission" date="2015-01" db="EMBL/GenBank/DDBJ databases">
        <title>Evolutionary Origins and Diversification of the Mycorrhizal Mutualists.</title>
        <authorList>
            <consortium name="DOE Joint Genome Institute"/>
            <consortium name="Mycorrhizal Genomics Consortium"/>
            <person name="Kohler A."/>
            <person name="Kuo A."/>
            <person name="Nagy L.G."/>
            <person name="Floudas D."/>
            <person name="Copeland A."/>
            <person name="Barry K.W."/>
            <person name="Cichocki N."/>
            <person name="Veneault-Fourrey C."/>
            <person name="LaButti K."/>
            <person name="Lindquist E.A."/>
            <person name="Lipzen A."/>
            <person name="Lundell T."/>
            <person name="Morin E."/>
            <person name="Murat C."/>
            <person name="Riley R."/>
            <person name="Ohm R."/>
            <person name="Sun H."/>
            <person name="Tunlid A."/>
            <person name="Henrissat B."/>
            <person name="Grigoriev I.V."/>
            <person name="Hibbett D.S."/>
            <person name="Martin F."/>
        </authorList>
    </citation>
    <scope>NUCLEOTIDE SEQUENCE [LARGE SCALE GENOMIC DNA]</scope>
    <source>
        <strain evidence="3">F 1598</strain>
    </source>
</reference>
<feature type="compositionally biased region" description="Polar residues" evidence="1">
    <location>
        <begin position="8"/>
        <end position="25"/>
    </location>
</feature>
<feature type="compositionally biased region" description="Pro residues" evidence="1">
    <location>
        <begin position="34"/>
        <end position="46"/>
    </location>
</feature>
<keyword evidence="3" id="KW-1185">Reference proteome</keyword>
<dbReference type="AlphaFoldDB" id="A0A0C3G4Y7"/>
<organism evidence="2 3">
    <name type="scientific">Piloderma croceum (strain F 1598)</name>
    <dbReference type="NCBI Taxonomy" id="765440"/>
    <lineage>
        <taxon>Eukaryota</taxon>
        <taxon>Fungi</taxon>
        <taxon>Dikarya</taxon>
        <taxon>Basidiomycota</taxon>
        <taxon>Agaricomycotina</taxon>
        <taxon>Agaricomycetes</taxon>
        <taxon>Agaricomycetidae</taxon>
        <taxon>Atheliales</taxon>
        <taxon>Atheliaceae</taxon>
        <taxon>Piloderma</taxon>
    </lineage>
</organism>
<dbReference type="InParanoid" id="A0A0C3G4Y7"/>
<accession>A0A0C3G4Y7</accession>
<evidence type="ECO:0000313" key="2">
    <source>
        <dbReference type="EMBL" id="KIM86899.1"/>
    </source>
</evidence>
<sequence>MSEMLGTVQAQVQDQTPTSNALYQRSNPPNTSSAPPPPNPTSPPTLNPNNTPAPYQIPTSLPIVPNTLPPLPHLHTHLYTPRPTTGKHGRQTGGSAYWGDVVL</sequence>
<dbReference type="Proteomes" id="UP000054166">
    <property type="component" value="Unassembled WGS sequence"/>
</dbReference>